<dbReference type="RefSeq" id="WP_354508322.1">
    <property type="nucleotide sequence ID" value="NZ_JBEPMO010000006.1"/>
</dbReference>
<reference evidence="1 2" key="1">
    <citation type="submission" date="2024-06" db="EMBL/GenBank/DDBJ databases">
        <title>Genomic Encyclopedia of Type Strains, Phase IV (KMG-IV): sequencing the most valuable type-strain genomes for metagenomic binning, comparative biology and taxonomic classification.</title>
        <authorList>
            <person name="Goeker M."/>
        </authorList>
    </citation>
    <scope>NUCLEOTIDE SEQUENCE [LARGE SCALE GENOMIC DNA]</scope>
    <source>
        <strain evidence="1 2">DSM 29388</strain>
    </source>
</reference>
<accession>A0ABV2LT68</accession>
<proteinExistence type="predicted"/>
<comment type="caution">
    <text evidence="1">The sequence shown here is derived from an EMBL/GenBank/DDBJ whole genome shotgun (WGS) entry which is preliminary data.</text>
</comment>
<name>A0ABV2LT68_9FLAO</name>
<gene>
    <name evidence="1" type="ORF">ABID46_001338</name>
</gene>
<protein>
    <recommendedName>
        <fullName evidence="3">YD repeat-containing protein</fullName>
    </recommendedName>
</protein>
<keyword evidence="2" id="KW-1185">Reference proteome</keyword>
<sequence>MKSGLIFIFVFFNLTFCLAQFDELENQKLFEFNKVKEIRVIHSEYQQNGSKLYSDKFSIQHIGEKGRVTKEINHMDGLDEPISYSNFEYHENCNKLKSYELFNWDEKDSYYSLIRNEFFLDENCSDSYQKYYHLNFIKSIQSYSEVKNGEDLLYSIHLNNLDKTESYYSKLGNGKTKIEVFENKKPVQVITELYDEKGKPIEICIEEESINQCSYFEYLYANDKLIEEKYFQTFNELTQVIQFDYLENGLVKEKRIYLTNEDVLYLSSKLVYEYQYY</sequence>
<evidence type="ECO:0008006" key="3">
    <source>
        <dbReference type="Google" id="ProtNLM"/>
    </source>
</evidence>
<organism evidence="1 2">
    <name type="scientific">Moheibacter stercoris</name>
    <dbReference type="NCBI Taxonomy" id="1628251"/>
    <lineage>
        <taxon>Bacteria</taxon>
        <taxon>Pseudomonadati</taxon>
        <taxon>Bacteroidota</taxon>
        <taxon>Flavobacteriia</taxon>
        <taxon>Flavobacteriales</taxon>
        <taxon>Weeksellaceae</taxon>
        <taxon>Moheibacter</taxon>
    </lineage>
</organism>
<evidence type="ECO:0000313" key="1">
    <source>
        <dbReference type="EMBL" id="MET3731757.1"/>
    </source>
</evidence>
<dbReference type="Proteomes" id="UP001549146">
    <property type="component" value="Unassembled WGS sequence"/>
</dbReference>
<evidence type="ECO:0000313" key="2">
    <source>
        <dbReference type="Proteomes" id="UP001549146"/>
    </source>
</evidence>
<dbReference type="EMBL" id="JBEPMO010000006">
    <property type="protein sequence ID" value="MET3731757.1"/>
    <property type="molecule type" value="Genomic_DNA"/>
</dbReference>